<sequence>MISQAQAMSYMSYHWDDSVIDASASIAAALLAFPDAGLRVQGSTPARHATPIRLHAFLCSGPPGAIEAPHLSKCYDHSAHPYAQPELCQAMGLGSLHRTLCLILGIWSGQLGCLDANGAVCPAVPLPFKQTPERHPEDDIDWASIWDKPAALPLISTSDQQQDDDGSNDIHWATIWDGLAPPAARPHYTTRKPQGLCMYLNALPAPPSAHACLRTGMTYTRLKMAFCEQRMMLQGCPDSFI</sequence>
<gene>
    <name evidence="1" type="ORF">WJX74_002463</name>
</gene>
<organism evidence="1 2">
    <name type="scientific">Apatococcus lobatus</name>
    <dbReference type="NCBI Taxonomy" id="904363"/>
    <lineage>
        <taxon>Eukaryota</taxon>
        <taxon>Viridiplantae</taxon>
        <taxon>Chlorophyta</taxon>
        <taxon>core chlorophytes</taxon>
        <taxon>Trebouxiophyceae</taxon>
        <taxon>Chlorellales</taxon>
        <taxon>Chlorellaceae</taxon>
        <taxon>Apatococcus</taxon>
    </lineage>
</organism>
<reference evidence="1 2" key="1">
    <citation type="journal article" date="2024" name="Nat. Commun.">
        <title>Phylogenomics reveals the evolutionary origins of lichenization in chlorophyte algae.</title>
        <authorList>
            <person name="Puginier C."/>
            <person name="Libourel C."/>
            <person name="Otte J."/>
            <person name="Skaloud P."/>
            <person name="Haon M."/>
            <person name="Grisel S."/>
            <person name="Petersen M."/>
            <person name="Berrin J.G."/>
            <person name="Delaux P.M."/>
            <person name="Dal Grande F."/>
            <person name="Keller J."/>
        </authorList>
    </citation>
    <scope>NUCLEOTIDE SEQUENCE [LARGE SCALE GENOMIC DNA]</scope>
    <source>
        <strain evidence="1 2">SAG 2145</strain>
    </source>
</reference>
<comment type="caution">
    <text evidence="1">The sequence shown here is derived from an EMBL/GenBank/DDBJ whole genome shotgun (WGS) entry which is preliminary data.</text>
</comment>
<keyword evidence="2" id="KW-1185">Reference proteome</keyword>
<name>A0AAW1RYK6_9CHLO</name>
<dbReference type="EMBL" id="JALJOS010000005">
    <property type="protein sequence ID" value="KAK9838745.1"/>
    <property type="molecule type" value="Genomic_DNA"/>
</dbReference>
<protein>
    <submittedName>
        <fullName evidence="1">Uncharacterized protein</fullName>
    </submittedName>
</protein>
<evidence type="ECO:0000313" key="2">
    <source>
        <dbReference type="Proteomes" id="UP001438707"/>
    </source>
</evidence>
<dbReference type="AlphaFoldDB" id="A0AAW1RYK6"/>
<accession>A0AAW1RYK6</accession>
<evidence type="ECO:0000313" key="1">
    <source>
        <dbReference type="EMBL" id="KAK9838745.1"/>
    </source>
</evidence>
<dbReference type="Proteomes" id="UP001438707">
    <property type="component" value="Unassembled WGS sequence"/>
</dbReference>
<proteinExistence type="predicted"/>